<evidence type="ECO:0008006" key="9">
    <source>
        <dbReference type="Google" id="ProtNLM"/>
    </source>
</evidence>
<accession>A0A1J7IZK8</accession>
<evidence type="ECO:0000256" key="2">
    <source>
        <dbReference type="ARBA" id="ARBA00022692"/>
    </source>
</evidence>
<comment type="subcellular location">
    <subcellularLocation>
        <location evidence="1">Mitochondrion inner membrane</location>
        <topology evidence="1">Multi-pass membrane protein</topology>
    </subcellularLocation>
</comment>
<protein>
    <recommendedName>
        <fullName evidence="9">NADH-ubiquinone oxidoreductase 213 kDa subunit</fullName>
    </recommendedName>
</protein>
<dbReference type="OrthoDB" id="1913277at2759"/>
<evidence type="ECO:0000256" key="5">
    <source>
        <dbReference type="ARBA" id="ARBA00023128"/>
    </source>
</evidence>
<evidence type="ECO:0000256" key="3">
    <source>
        <dbReference type="ARBA" id="ARBA00022792"/>
    </source>
</evidence>
<dbReference type="PANTHER" id="PTHR21382:SF1">
    <property type="entry name" value="NADH DEHYDROGENASE [UBIQUINONE] 1 ALPHA SUBCOMPLEX SUBUNIT 11"/>
    <property type="match status" value="1"/>
</dbReference>
<evidence type="ECO:0000256" key="4">
    <source>
        <dbReference type="ARBA" id="ARBA00022989"/>
    </source>
</evidence>
<proteinExistence type="predicted"/>
<keyword evidence="4" id="KW-1133">Transmembrane helix</keyword>
<dbReference type="GO" id="GO:0006120">
    <property type="term" value="P:mitochondrial electron transport, NADH to ubiquinone"/>
    <property type="evidence" value="ECO:0007669"/>
    <property type="project" value="InterPro"/>
</dbReference>
<keyword evidence="3" id="KW-0999">Mitochondrion inner membrane</keyword>
<dbReference type="STRING" id="1408157.A0A1J7IZK8"/>
<evidence type="ECO:0000313" key="8">
    <source>
        <dbReference type="Proteomes" id="UP000182658"/>
    </source>
</evidence>
<keyword evidence="5" id="KW-0496">Mitochondrion</keyword>
<keyword evidence="8" id="KW-1185">Reference proteome</keyword>
<dbReference type="GO" id="GO:0005743">
    <property type="term" value="C:mitochondrial inner membrane"/>
    <property type="evidence" value="ECO:0007669"/>
    <property type="project" value="UniProtKB-SubCell"/>
</dbReference>
<gene>
    <name evidence="7" type="ORF">CONLIGDRAFT_475820</name>
</gene>
<keyword evidence="2" id="KW-0812">Transmembrane</keyword>
<evidence type="ECO:0000256" key="1">
    <source>
        <dbReference type="ARBA" id="ARBA00004448"/>
    </source>
</evidence>
<evidence type="ECO:0000313" key="7">
    <source>
        <dbReference type="EMBL" id="OIW26513.1"/>
    </source>
</evidence>
<reference evidence="7 8" key="1">
    <citation type="submission" date="2016-10" db="EMBL/GenBank/DDBJ databases">
        <title>Draft genome sequence of Coniochaeta ligniaria NRRL30616, a lignocellulolytic fungus for bioabatement of inhibitors in plant biomass hydrolysates.</title>
        <authorList>
            <consortium name="DOE Joint Genome Institute"/>
            <person name="Jimenez D.J."/>
            <person name="Hector R.E."/>
            <person name="Riley R."/>
            <person name="Sun H."/>
            <person name="Grigoriev I.V."/>
            <person name="Van Elsas J.D."/>
            <person name="Nichols N.N."/>
        </authorList>
    </citation>
    <scope>NUCLEOTIDE SEQUENCE [LARGE SCALE GENOMIC DNA]</scope>
    <source>
        <strain evidence="7 8">NRRL 30616</strain>
    </source>
</reference>
<sequence length="199" mass="21564">MSSPPPEEHPYHPQDALRQSAITAAITGGGGLATAAIKSAMSPQNIGAFGAFGRFGGHIAVWGTVGGVYGFSKAAAANLREKDDHYNSAIAGFLSGSALGIPHRSMPRIVGYGALFSVVLAVFDYTGNSLKGARKSQELDEFDRKEYLRKNRRRPLEETLAEVGEGRSIRPPGYEERRRERLRERYGFEVNPVSADPDA</sequence>
<dbReference type="InterPro" id="IPR039205">
    <property type="entry name" value="NDUFA11"/>
</dbReference>
<organism evidence="7 8">
    <name type="scientific">Coniochaeta ligniaria NRRL 30616</name>
    <dbReference type="NCBI Taxonomy" id="1408157"/>
    <lineage>
        <taxon>Eukaryota</taxon>
        <taxon>Fungi</taxon>
        <taxon>Dikarya</taxon>
        <taxon>Ascomycota</taxon>
        <taxon>Pezizomycotina</taxon>
        <taxon>Sordariomycetes</taxon>
        <taxon>Sordariomycetidae</taxon>
        <taxon>Coniochaetales</taxon>
        <taxon>Coniochaetaceae</taxon>
        <taxon>Coniochaeta</taxon>
    </lineage>
</organism>
<dbReference type="Proteomes" id="UP000182658">
    <property type="component" value="Unassembled WGS sequence"/>
</dbReference>
<keyword evidence="6" id="KW-0472">Membrane</keyword>
<dbReference type="AlphaFoldDB" id="A0A1J7IZK8"/>
<evidence type="ECO:0000256" key="6">
    <source>
        <dbReference type="ARBA" id="ARBA00023136"/>
    </source>
</evidence>
<dbReference type="EMBL" id="KV875100">
    <property type="protein sequence ID" value="OIW26513.1"/>
    <property type="molecule type" value="Genomic_DNA"/>
</dbReference>
<name>A0A1J7IZK8_9PEZI</name>
<dbReference type="PANTHER" id="PTHR21382">
    <property type="entry name" value="NADH-UBIQUINONE OXIDOREDUCTASE SUBUNIT"/>
    <property type="match status" value="1"/>
</dbReference>
<dbReference type="InParanoid" id="A0A1J7IZK8"/>
<dbReference type="GO" id="GO:0045271">
    <property type="term" value="C:respiratory chain complex I"/>
    <property type="evidence" value="ECO:0007669"/>
    <property type="project" value="InterPro"/>
</dbReference>